<keyword evidence="4" id="KW-0808">Transferase</keyword>
<dbReference type="InterPro" id="IPR050091">
    <property type="entry name" value="PKS_NRPS_Biosynth_Enz"/>
</dbReference>
<dbReference type="Pfam" id="PF02801">
    <property type="entry name" value="Ketoacyl-synt_C"/>
    <property type="match status" value="1"/>
</dbReference>
<dbReference type="Pfam" id="PF00550">
    <property type="entry name" value="PP-binding"/>
    <property type="match status" value="1"/>
</dbReference>
<dbReference type="InterPro" id="IPR006162">
    <property type="entry name" value="Ppantetheine_attach_site"/>
</dbReference>
<comment type="pathway">
    <text evidence="1">Lipid metabolism; fatty acid biosynthesis.</text>
</comment>
<dbReference type="InterPro" id="IPR036736">
    <property type="entry name" value="ACP-like_sf"/>
</dbReference>
<keyword evidence="2" id="KW-0596">Phosphopantetheine</keyword>
<evidence type="ECO:0000313" key="8">
    <source>
        <dbReference type="Proteomes" id="UP000235315"/>
    </source>
</evidence>
<feature type="domain" description="Carrier" evidence="5">
    <location>
        <begin position="586"/>
        <end position="662"/>
    </location>
</feature>
<dbReference type="SMART" id="SM00823">
    <property type="entry name" value="PKS_PP"/>
    <property type="match status" value="1"/>
</dbReference>
<dbReference type="Pfam" id="PF12697">
    <property type="entry name" value="Abhydrolase_6"/>
    <property type="match status" value="1"/>
</dbReference>
<dbReference type="Gene3D" id="3.40.50.1820">
    <property type="entry name" value="alpha/beta hydrolase"/>
    <property type="match status" value="1"/>
</dbReference>
<dbReference type="InterPro" id="IPR032821">
    <property type="entry name" value="PKS_assoc"/>
</dbReference>
<dbReference type="RefSeq" id="WP_014339075.1">
    <property type="nucleotide sequence ID" value="NC_016830.1"/>
</dbReference>
<dbReference type="Pfam" id="PF00109">
    <property type="entry name" value="ketoacyl-synt"/>
    <property type="match status" value="1"/>
</dbReference>
<keyword evidence="8" id="KW-1185">Reference proteome</keyword>
<dbReference type="SUPFAM" id="SSF47336">
    <property type="entry name" value="ACP-like"/>
    <property type="match status" value="1"/>
</dbReference>
<reference evidence="7 8" key="1">
    <citation type="submission" date="2018-01" db="EMBL/GenBank/DDBJ databases">
        <title>Tropical forage species Digitaria eriantha prevents oxidative stress under low temperature conditions by the incorporation of polyhydroxybutyrate-producing endophytic bacteria.</title>
        <authorList>
            <person name="Stritzler M."/>
            <person name="Ayub N."/>
        </authorList>
    </citation>
    <scope>NUCLEOTIDE SEQUENCE [LARGE SCALE GENOMIC DNA]</scope>
    <source>
        <strain evidence="7 8">FR1</strain>
    </source>
</reference>
<dbReference type="PROSITE" id="PS00606">
    <property type="entry name" value="KS3_1"/>
    <property type="match status" value="1"/>
</dbReference>
<dbReference type="SMART" id="SM00825">
    <property type="entry name" value="PKS_KS"/>
    <property type="match status" value="1"/>
</dbReference>
<dbReference type="SUPFAM" id="SSF53901">
    <property type="entry name" value="Thiolase-like"/>
    <property type="match status" value="1"/>
</dbReference>
<organism evidence="7 8">
    <name type="scientific">Pseudomonas ogarae (strain DSM 112162 / CECT 30235 / F113)</name>
    <dbReference type="NCBI Taxonomy" id="1114970"/>
    <lineage>
        <taxon>Bacteria</taxon>
        <taxon>Pseudomonadati</taxon>
        <taxon>Pseudomonadota</taxon>
        <taxon>Gammaproteobacteria</taxon>
        <taxon>Pseudomonadales</taxon>
        <taxon>Pseudomonadaceae</taxon>
        <taxon>Pseudomonas</taxon>
    </lineage>
</organism>
<keyword evidence="3" id="KW-0597">Phosphoprotein</keyword>
<dbReference type="PANTHER" id="PTHR43775:SF37">
    <property type="entry name" value="SI:DKEY-61P9.11"/>
    <property type="match status" value="1"/>
</dbReference>
<dbReference type="Gene3D" id="1.10.1240.100">
    <property type="match status" value="1"/>
</dbReference>
<dbReference type="InterPro" id="IPR014030">
    <property type="entry name" value="Ketoacyl_synth_N"/>
</dbReference>
<name>A0ABN5G9B4_PSEO1</name>
<dbReference type="SUPFAM" id="SSF53474">
    <property type="entry name" value="alpha/beta-Hydrolases"/>
    <property type="match status" value="1"/>
</dbReference>
<dbReference type="InterPro" id="IPR020806">
    <property type="entry name" value="PKS_PP-bd"/>
</dbReference>
<dbReference type="InterPro" id="IPR016039">
    <property type="entry name" value="Thiolase-like"/>
</dbReference>
<evidence type="ECO:0000256" key="3">
    <source>
        <dbReference type="ARBA" id="ARBA00022553"/>
    </source>
</evidence>
<dbReference type="InterPro" id="IPR029058">
    <property type="entry name" value="AB_hydrolase_fold"/>
</dbReference>
<dbReference type="InterPro" id="IPR009081">
    <property type="entry name" value="PP-bd_ACP"/>
</dbReference>
<evidence type="ECO:0000259" key="6">
    <source>
        <dbReference type="PROSITE" id="PS52004"/>
    </source>
</evidence>
<evidence type="ECO:0000259" key="5">
    <source>
        <dbReference type="PROSITE" id="PS50075"/>
    </source>
</evidence>
<dbReference type="Gene3D" id="1.10.1200.10">
    <property type="entry name" value="ACP-like"/>
    <property type="match status" value="1"/>
</dbReference>
<dbReference type="CDD" id="cd00833">
    <property type="entry name" value="PKS"/>
    <property type="match status" value="1"/>
</dbReference>
<gene>
    <name evidence="7" type="ORF">C1C98_19685</name>
</gene>
<dbReference type="InterPro" id="IPR018201">
    <property type="entry name" value="Ketoacyl_synth_AS"/>
</dbReference>
<accession>A0ABN5G9B4</accession>
<proteinExistence type="predicted"/>
<dbReference type="EMBL" id="CP025738">
    <property type="protein sequence ID" value="AUO47502.1"/>
    <property type="molecule type" value="Genomic_DNA"/>
</dbReference>
<dbReference type="PANTHER" id="PTHR43775">
    <property type="entry name" value="FATTY ACID SYNTHASE"/>
    <property type="match status" value="1"/>
</dbReference>
<evidence type="ECO:0000256" key="1">
    <source>
        <dbReference type="ARBA" id="ARBA00005194"/>
    </source>
</evidence>
<evidence type="ECO:0000256" key="4">
    <source>
        <dbReference type="ARBA" id="ARBA00022679"/>
    </source>
</evidence>
<evidence type="ECO:0000256" key="2">
    <source>
        <dbReference type="ARBA" id="ARBA00022450"/>
    </source>
</evidence>
<dbReference type="InterPro" id="IPR000073">
    <property type="entry name" value="AB_hydrolase_1"/>
</dbReference>
<evidence type="ECO:0000313" key="7">
    <source>
        <dbReference type="EMBL" id="AUO47502.1"/>
    </source>
</evidence>
<dbReference type="InterPro" id="IPR020841">
    <property type="entry name" value="PKS_Beta-ketoAc_synthase_dom"/>
</dbReference>
<protein>
    <submittedName>
        <fullName evidence="7">Beta-ketoacyl-ACP synthase II</fullName>
    </submittedName>
</protein>
<dbReference type="PROSITE" id="PS50075">
    <property type="entry name" value="CARRIER"/>
    <property type="match status" value="1"/>
</dbReference>
<dbReference type="Proteomes" id="UP000235315">
    <property type="component" value="Chromosome"/>
</dbReference>
<dbReference type="PROSITE" id="PS00012">
    <property type="entry name" value="PHOSPHOPANTETHEINE"/>
    <property type="match status" value="1"/>
</dbReference>
<dbReference type="InterPro" id="IPR014031">
    <property type="entry name" value="Ketoacyl_synth_C"/>
</dbReference>
<dbReference type="Pfam" id="PF16197">
    <property type="entry name" value="KAsynt_C_assoc"/>
    <property type="match status" value="1"/>
</dbReference>
<sequence length="921" mass="99079">MRTEETHNRTAHLKPQPAEKMVIVGAACRLPGSESLSAYWQNLMGGQRCVAPVMRWESLCGTTVHGGLLAHVDEFDAGFFRISPNEARCMDPQQRLLMETVQNLMDDCGVPVQTLRDLMCGVFCAGLPGDYKFLLAQEPEAAFSSHSFLGNATSSLAGRLSYFYDFHGPSVSLDTACSSSLTALQIAVLQLRAGECEAALVAGVSVFSTPEIFEFAQRSNMLSARGHCDAFGDEADGFVPAEGVAAIMLMSASKAQELGLEVLASIEAISLNHDGMSNGMMAPNCQAQAALIAGSYERSGIDVGSIGYIEAHGTGTRLGDSIEAAGLVSSFRAQAQPYDVYLGASKSIIGHTLVCSGLASLIKILLIFRHSTIPGQPLAGSLNSTLDLDRFKVSEQAVPWPSDKTYACVSAFGFTGSNAHLVLGKPERRQLERQNSHGPWAFLISAQSSASLHARVQQVLGILDGLSNDQLAALSVALGKGSQPYRLRLAVTASTREALMAQLQQWLATPAEQLDVGCSKVEGLADAALIERLQRWLAGVDLPLYGTEHAARYPRIDLPGYPFDRKSYWVGTGLIADQTPSTTSNPRRGSVLETLKSELPRLLGFDQADIDTSRSLRDYGVDSISLIELLSRLGGGASRMQLHDVFDFPSIAALAQALEGIQPDSPVTFREDGGAPIGRSPMIWTQTGQGRAIVLLPPLNMSAQAWMQQVNVLARQGFILHIPSYPGHDGTPLDEGDFSLEGLVLEIEAYINEQLDGQPVPVVGWSLGGCLALALCCRASAMVESMILISTAAHFGDDIFGKTIELNAELQAHADYLDILFEPRQSISEQVGAGASMSTLSCYYQMLGQLDFSAQLPSIAVRTLIIHGQQDVVIAGSDVKLLQQLPNARLEVFADQGHFIPLTAARRFNELLLDFVQARQP</sequence>
<dbReference type="PROSITE" id="PS52004">
    <property type="entry name" value="KS3_2"/>
    <property type="match status" value="1"/>
</dbReference>
<dbReference type="Gene3D" id="3.40.47.10">
    <property type="match status" value="1"/>
</dbReference>
<feature type="domain" description="Ketosynthase family 3 (KS3)" evidence="6">
    <location>
        <begin position="18"/>
        <end position="425"/>
    </location>
</feature>